<proteinExistence type="predicted"/>
<keyword evidence="2" id="KW-1185">Reference proteome</keyword>
<evidence type="ECO:0000313" key="2">
    <source>
        <dbReference type="Proteomes" id="UP000051184"/>
    </source>
</evidence>
<evidence type="ECO:0000313" key="1">
    <source>
        <dbReference type="EMBL" id="CUK26353.1"/>
    </source>
</evidence>
<gene>
    <name evidence="1" type="ORF">TA5114_02163</name>
</gene>
<protein>
    <submittedName>
        <fullName evidence="1">Uncharacterized protein</fullName>
    </submittedName>
</protein>
<dbReference type="AlphaFoldDB" id="A0A0P1IWC2"/>
<name>A0A0P1IWC2_9RHOB</name>
<dbReference type="EMBL" id="CYUE01000020">
    <property type="protein sequence ID" value="CUK26353.1"/>
    <property type="molecule type" value="Genomic_DNA"/>
</dbReference>
<accession>A0A0P1IWC2</accession>
<reference evidence="2" key="1">
    <citation type="submission" date="2015-09" db="EMBL/GenBank/DDBJ databases">
        <authorList>
            <person name="Rodrigo-Torres Lidia"/>
            <person name="Arahal R.David."/>
        </authorList>
    </citation>
    <scope>NUCLEOTIDE SEQUENCE [LARGE SCALE GENOMIC DNA]</scope>
    <source>
        <strain evidence="2">CECT 5114</strain>
    </source>
</reference>
<organism evidence="1 2">
    <name type="scientific">Cognatishimia activa</name>
    <dbReference type="NCBI Taxonomy" id="1715691"/>
    <lineage>
        <taxon>Bacteria</taxon>
        <taxon>Pseudomonadati</taxon>
        <taxon>Pseudomonadota</taxon>
        <taxon>Alphaproteobacteria</taxon>
        <taxon>Rhodobacterales</taxon>
        <taxon>Paracoccaceae</taxon>
        <taxon>Cognatishimia</taxon>
    </lineage>
</organism>
<dbReference type="Proteomes" id="UP000051184">
    <property type="component" value="Unassembled WGS sequence"/>
</dbReference>
<sequence>MVQCMTPDQMQFFASLLGDIVSTVGENHNFVLINAEAGPVYWQYLENMYCMVKKVTL</sequence>